<protein>
    <recommendedName>
        <fullName evidence="9">RING-type E3 ubiquitin transferase</fullName>
    </recommendedName>
</protein>
<evidence type="ECO:0000256" key="1">
    <source>
        <dbReference type="ARBA" id="ARBA00022723"/>
    </source>
</evidence>
<evidence type="ECO:0000259" key="7">
    <source>
        <dbReference type="PROSITE" id="PS51698"/>
    </source>
</evidence>
<feature type="region of interest" description="Disordered" evidence="5">
    <location>
        <begin position="566"/>
        <end position="597"/>
    </location>
</feature>
<dbReference type="InterPro" id="IPR013083">
    <property type="entry name" value="Znf_RING/FYVE/PHD"/>
</dbReference>
<evidence type="ECO:0008006" key="9">
    <source>
        <dbReference type="Google" id="ProtNLM"/>
    </source>
</evidence>
<dbReference type="Gene3D" id="1.10.150.50">
    <property type="entry name" value="Transcription Factor, Ets-1"/>
    <property type="match status" value="1"/>
</dbReference>
<feature type="zinc finger region" description="C3H1-type" evidence="4">
    <location>
        <begin position="45"/>
        <end position="72"/>
    </location>
</feature>
<dbReference type="InterPro" id="IPR052085">
    <property type="entry name" value="WD-SAM-U-box"/>
</dbReference>
<dbReference type="SMART" id="SM00504">
    <property type="entry name" value="Ubox"/>
    <property type="match status" value="1"/>
</dbReference>
<dbReference type="GO" id="GO:0004842">
    <property type="term" value="F:ubiquitin-protein transferase activity"/>
    <property type="evidence" value="ECO:0007669"/>
    <property type="project" value="InterPro"/>
</dbReference>
<gene>
    <name evidence="8" type="ORF">LGLO00237_LOCUS32297</name>
</gene>
<dbReference type="CDD" id="cd16655">
    <property type="entry name" value="RING-Ubox_WDSUB1-like"/>
    <property type="match status" value="1"/>
</dbReference>
<dbReference type="PROSITE" id="PS50103">
    <property type="entry name" value="ZF_C3H1"/>
    <property type="match status" value="3"/>
</dbReference>
<dbReference type="GO" id="GO:0008270">
    <property type="term" value="F:zinc ion binding"/>
    <property type="evidence" value="ECO:0007669"/>
    <property type="project" value="UniProtKB-KW"/>
</dbReference>
<name>A0A7S3ZDY8_9EUKA</name>
<keyword evidence="3 4" id="KW-0862">Zinc</keyword>
<dbReference type="AlphaFoldDB" id="A0A7S3ZDY8"/>
<organism evidence="8">
    <name type="scientific">Lotharella globosa</name>
    <dbReference type="NCBI Taxonomy" id="91324"/>
    <lineage>
        <taxon>Eukaryota</taxon>
        <taxon>Sar</taxon>
        <taxon>Rhizaria</taxon>
        <taxon>Cercozoa</taxon>
        <taxon>Chlorarachniophyceae</taxon>
        <taxon>Lotharella</taxon>
    </lineage>
</organism>
<feature type="zinc finger region" description="C3H1-type" evidence="4">
    <location>
        <begin position="272"/>
        <end position="300"/>
    </location>
</feature>
<evidence type="ECO:0000313" key="8">
    <source>
        <dbReference type="EMBL" id="CAE0680511.1"/>
    </source>
</evidence>
<keyword evidence="1 4" id="KW-0479">Metal-binding</keyword>
<evidence type="ECO:0000256" key="4">
    <source>
        <dbReference type="PROSITE-ProRule" id="PRU00723"/>
    </source>
</evidence>
<dbReference type="SMART" id="SM00356">
    <property type="entry name" value="ZnF_C3H1"/>
    <property type="match status" value="6"/>
</dbReference>
<dbReference type="EMBL" id="HBIV01046154">
    <property type="protein sequence ID" value="CAE0680511.1"/>
    <property type="molecule type" value="Transcribed_RNA"/>
</dbReference>
<dbReference type="InterPro" id="IPR036855">
    <property type="entry name" value="Znf_CCCH_sf"/>
</dbReference>
<sequence>MDSHSRDKKKEATNTDLPWALFLKEIISTKRIIFSKIMMRNNEFDSKVKICEYWKKGHCANRGKCTFLHAWIDPSKNTLCQYALKLKCLKTAANCQYQHLPIPVKELEAISESARSFEDVKKKVQRRYDKSWDTLIAEMDTKMKENAARRKVHMCTEWGNGTCTKELCCFVHAWVRPGKRGICQDYLNRECYNRSCPYQHLDMTLEEYETLSKDTKSYEDMLSKLDEDKQNLIDAHREAAPSNYTKIQTCSFWKEHKCSNVKCNFLHAWVDPEKKGMCANHMKGRCAYSGSSCYYQHINIPIEKYEELAADTWDYAELSKKVEAYEWEIAKPASMPPESKDVPLSFRGPQPRMRVPFSNPFPMPMELHNVNNNVQSWDPNPLQPVHPEYPRFRAPMFGLSDPTPPPIFGRPSVLNSNAETGAINPRVITAGISSPKRQDEAVPEVFKCPISLEIMVDPVTTVLGHTYERKCIEQWLQRDEHDPLTNEKLPSKQLIPARIVKSRIEEWKQRTGYTEKKSELYDQEKFKFEPKSALDGLCAPPAGVPPVSLSFHNLLSSVNQNAAPAKDEAESIVKPASLPEQSQPSDTSDDVVKPPKCDEDVKAESKSWEQKPMAEWTVADVASFIRRRGNASAWSTYAEMFETEEIDGPTLEAYGDLEVLLEDFPKVRKSHARNIVKGIKGFLA</sequence>
<feature type="domain" description="U-box" evidence="7">
    <location>
        <begin position="441"/>
        <end position="514"/>
    </location>
</feature>
<feature type="domain" description="C3H1-type" evidence="6">
    <location>
        <begin position="74"/>
        <end position="102"/>
    </location>
</feature>
<dbReference type="SUPFAM" id="SSF57850">
    <property type="entry name" value="RING/U-box"/>
    <property type="match status" value="1"/>
</dbReference>
<dbReference type="PANTHER" id="PTHR46573">
    <property type="entry name" value="WD REPEAT, SAM AND U-BOX DOMAIN-CONTAINING PROTEIN 1"/>
    <property type="match status" value="1"/>
</dbReference>
<dbReference type="InterPro" id="IPR003613">
    <property type="entry name" value="Ubox_domain"/>
</dbReference>
<feature type="domain" description="C3H1-type" evidence="6">
    <location>
        <begin position="272"/>
        <end position="300"/>
    </location>
</feature>
<dbReference type="Gene3D" id="4.10.1000.10">
    <property type="entry name" value="Zinc finger, CCCH-type"/>
    <property type="match status" value="3"/>
</dbReference>
<dbReference type="InterPro" id="IPR013761">
    <property type="entry name" value="SAM/pointed_sf"/>
</dbReference>
<accession>A0A7S3ZDY8</accession>
<evidence type="ECO:0000259" key="6">
    <source>
        <dbReference type="PROSITE" id="PS50103"/>
    </source>
</evidence>
<evidence type="ECO:0000256" key="5">
    <source>
        <dbReference type="SAM" id="MobiDB-lite"/>
    </source>
</evidence>
<feature type="zinc finger region" description="C3H1-type" evidence="4">
    <location>
        <begin position="74"/>
        <end position="102"/>
    </location>
</feature>
<evidence type="ECO:0000256" key="2">
    <source>
        <dbReference type="ARBA" id="ARBA00022771"/>
    </source>
</evidence>
<feature type="domain" description="C3H1-type" evidence="6">
    <location>
        <begin position="45"/>
        <end position="72"/>
    </location>
</feature>
<dbReference type="PROSITE" id="PS51698">
    <property type="entry name" value="U_BOX"/>
    <property type="match status" value="1"/>
</dbReference>
<reference evidence="8" key="1">
    <citation type="submission" date="2021-01" db="EMBL/GenBank/DDBJ databases">
        <authorList>
            <person name="Corre E."/>
            <person name="Pelletier E."/>
            <person name="Niang G."/>
            <person name="Scheremetjew M."/>
            <person name="Finn R."/>
            <person name="Kale V."/>
            <person name="Holt S."/>
            <person name="Cochrane G."/>
            <person name="Meng A."/>
            <person name="Brown T."/>
            <person name="Cohen L."/>
        </authorList>
    </citation>
    <scope>NUCLEOTIDE SEQUENCE</scope>
    <source>
        <strain evidence="8">CCCM811</strain>
    </source>
</reference>
<dbReference type="GO" id="GO:0016567">
    <property type="term" value="P:protein ubiquitination"/>
    <property type="evidence" value="ECO:0007669"/>
    <property type="project" value="InterPro"/>
</dbReference>
<dbReference type="InterPro" id="IPR000571">
    <property type="entry name" value="Znf_CCCH"/>
</dbReference>
<keyword evidence="2 4" id="KW-0863">Zinc-finger</keyword>
<dbReference type="SUPFAM" id="SSF90229">
    <property type="entry name" value="CCCH zinc finger"/>
    <property type="match status" value="1"/>
</dbReference>
<dbReference type="PANTHER" id="PTHR46573:SF1">
    <property type="entry name" value="WD REPEAT, SAM AND U-BOX DOMAIN-CONTAINING PROTEIN 1"/>
    <property type="match status" value="1"/>
</dbReference>
<dbReference type="Gene3D" id="3.30.40.10">
    <property type="entry name" value="Zinc/RING finger domain, C3HC4 (zinc finger)"/>
    <property type="match status" value="1"/>
</dbReference>
<evidence type="ECO:0000256" key="3">
    <source>
        <dbReference type="ARBA" id="ARBA00022833"/>
    </source>
</evidence>
<dbReference type="SUPFAM" id="SSF47769">
    <property type="entry name" value="SAM/Pointed domain"/>
    <property type="match status" value="1"/>
</dbReference>
<proteinExistence type="predicted"/>
<dbReference type="Pfam" id="PF04564">
    <property type="entry name" value="U-box"/>
    <property type="match status" value="1"/>
</dbReference>